<evidence type="ECO:0000256" key="1">
    <source>
        <dbReference type="SAM" id="MobiDB-lite"/>
    </source>
</evidence>
<evidence type="ECO:0000313" key="2">
    <source>
        <dbReference type="EMBL" id="KAG6429790.1"/>
    </source>
</evidence>
<feature type="compositionally biased region" description="Basic and acidic residues" evidence="1">
    <location>
        <begin position="31"/>
        <end position="45"/>
    </location>
</feature>
<evidence type="ECO:0000313" key="3">
    <source>
        <dbReference type="Proteomes" id="UP000298416"/>
    </source>
</evidence>
<feature type="region of interest" description="Disordered" evidence="1">
    <location>
        <begin position="12"/>
        <end position="45"/>
    </location>
</feature>
<comment type="caution">
    <text evidence="2">The sequence shown here is derived from an EMBL/GenBank/DDBJ whole genome shotgun (WGS) entry which is preliminary data.</text>
</comment>
<reference evidence="2" key="2">
    <citation type="submission" date="2020-08" db="EMBL/GenBank/DDBJ databases">
        <title>Plant Genome Project.</title>
        <authorList>
            <person name="Zhang R.-G."/>
        </authorList>
    </citation>
    <scope>NUCLEOTIDE SEQUENCE</scope>
    <source>
        <strain evidence="2">Huo1</strain>
        <tissue evidence="2">Leaf</tissue>
    </source>
</reference>
<proteinExistence type="predicted"/>
<organism evidence="2">
    <name type="scientific">Salvia splendens</name>
    <name type="common">Scarlet sage</name>
    <dbReference type="NCBI Taxonomy" id="180675"/>
    <lineage>
        <taxon>Eukaryota</taxon>
        <taxon>Viridiplantae</taxon>
        <taxon>Streptophyta</taxon>
        <taxon>Embryophyta</taxon>
        <taxon>Tracheophyta</taxon>
        <taxon>Spermatophyta</taxon>
        <taxon>Magnoliopsida</taxon>
        <taxon>eudicotyledons</taxon>
        <taxon>Gunneridae</taxon>
        <taxon>Pentapetalae</taxon>
        <taxon>asterids</taxon>
        <taxon>lamiids</taxon>
        <taxon>Lamiales</taxon>
        <taxon>Lamiaceae</taxon>
        <taxon>Nepetoideae</taxon>
        <taxon>Mentheae</taxon>
        <taxon>Salviinae</taxon>
        <taxon>Salvia</taxon>
        <taxon>Salvia subgen. Calosphace</taxon>
        <taxon>core Calosphace</taxon>
    </lineage>
</organism>
<gene>
    <name evidence="2" type="ORF">SASPL_107843</name>
</gene>
<dbReference type="AlphaFoldDB" id="A0A8X8YD62"/>
<sequence>MGNDSFCTYDATDTGADLDKSEQALSSGEAGDNHKRKECQSMEHLKGNNEEGRVSWVERRNCHGNRAIVLSGLAAAVNFQVACANVLRGKAFHRSIRDGQAAALDAFIGLASSANVEIVLQLL</sequence>
<dbReference type="EMBL" id="PNBA02000003">
    <property type="protein sequence ID" value="KAG6429790.1"/>
    <property type="molecule type" value="Genomic_DNA"/>
</dbReference>
<keyword evidence="3" id="KW-1185">Reference proteome</keyword>
<reference evidence="2" key="1">
    <citation type="submission" date="2018-01" db="EMBL/GenBank/DDBJ databases">
        <authorList>
            <person name="Mao J.F."/>
        </authorList>
    </citation>
    <scope>NUCLEOTIDE SEQUENCE</scope>
    <source>
        <strain evidence="2">Huo1</strain>
        <tissue evidence="2">Leaf</tissue>
    </source>
</reference>
<name>A0A8X8YD62_SALSN</name>
<dbReference type="Proteomes" id="UP000298416">
    <property type="component" value="Unassembled WGS sequence"/>
</dbReference>
<protein>
    <submittedName>
        <fullName evidence="2">Uncharacterized protein</fullName>
    </submittedName>
</protein>
<accession>A0A8X8YD62</accession>